<dbReference type="InterPro" id="IPR036286">
    <property type="entry name" value="LexA/Signal_pep-like_sf"/>
</dbReference>
<dbReference type="InterPro" id="IPR050077">
    <property type="entry name" value="LexA_repressor"/>
</dbReference>
<evidence type="ECO:0000256" key="1">
    <source>
        <dbReference type="ARBA" id="ARBA00007484"/>
    </source>
</evidence>
<evidence type="ECO:0000256" key="6">
    <source>
        <dbReference type="ARBA" id="ARBA00023236"/>
    </source>
</evidence>
<keyword evidence="2" id="KW-0227">DNA damage</keyword>
<protein>
    <submittedName>
        <fullName evidence="10">SOS response UmuD protein. Serine peptidase. MEROPS family S24</fullName>
    </submittedName>
</protein>
<dbReference type="Proteomes" id="UP000199075">
    <property type="component" value="Unassembled WGS sequence"/>
</dbReference>
<organism evidence="10 11">
    <name type="scientific">Halomonas shengliensis</name>
    <dbReference type="NCBI Taxonomy" id="419597"/>
    <lineage>
        <taxon>Bacteria</taxon>
        <taxon>Pseudomonadati</taxon>
        <taxon>Pseudomonadota</taxon>
        <taxon>Gammaproteobacteria</taxon>
        <taxon>Oceanospirillales</taxon>
        <taxon>Halomonadaceae</taxon>
        <taxon>Halomonas</taxon>
    </lineage>
</organism>
<dbReference type="AlphaFoldDB" id="A0A1H0N2K7"/>
<reference evidence="11" key="1">
    <citation type="submission" date="2016-10" db="EMBL/GenBank/DDBJ databases">
        <authorList>
            <person name="Varghese N."/>
            <person name="Submissions S."/>
        </authorList>
    </citation>
    <scope>NUCLEOTIDE SEQUENCE [LARGE SCALE GENOMIC DNA]</scope>
    <source>
        <strain evidence="11">CGMCC 1.6444</strain>
    </source>
</reference>
<dbReference type="InterPro" id="IPR006197">
    <property type="entry name" value="Peptidase_S24_LexA"/>
</dbReference>
<dbReference type="RefSeq" id="WP_089680899.1">
    <property type="nucleotide sequence ID" value="NZ_FNIV01000014.1"/>
</dbReference>
<comment type="similarity">
    <text evidence="1 7">Belongs to the peptidase S24 family.</text>
</comment>
<evidence type="ECO:0000256" key="4">
    <source>
        <dbReference type="ARBA" id="ARBA00022813"/>
    </source>
</evidence>
<feature type="region of interest" description="Disordered" evidence="8">
    <location>
        <begin position="1"/>
        <end position="22"/>
    </location>
</feature>
<name>A0A1H0N2K7_9GAMM</name>
<keyword evidence="11" id="KW-1185">Reference proteome</keyword>
<evidence type="ECO:0000313" key="11">
    <source>
        <dbReference type="Proteomes" id="UP000199075"/>
    </source>
</evidence>
<evidence type="ECO:0000256" key="2">
    <source>
        <dbReference type="ARBA" id="ARBA00022763"/>
    </source>
</evidence>
<dbReference type="GO" id="GO:0003677">
    <property type="term" value="F:DNA binding"/>
    <property type="evidence" value="ECO:0007669"/>
    <property type="project" value="InterPro"/>
</dbReference>
<accession>A0A1H0N2K7</accession>
<dbReference type="SUPFAM" id="SSF51306">
    <property type="entry name" value="LexA/Signal peptidase"/>
    <property type="match status" value="1"/>
</dbReference>
<dbReference type="STRING" id="419597.SAMN04487957_1148"/>
<evidence type="ECO:0000256" key="5">
    <source>
        <dbReference type="ARBA" id="ARBA00023204"/>
    </source>
</evidence>
<dbReference type="GO" id="GO:0006355">
    <property type="term" value="P:regulation of DNA-templated transcription"/>
    <property type="evidence" value="ECO:0007669"/>
    <property type="project" value="InterPro"/>
</dbReference>
<evidence type="ECO:0000256" key="3">
    <source>
        <dbReference type="ARBA" id="ARBA00022801"/>
    </source>
</evidence>
<keyword evidence="5" id="KW-0234">DNA repair</keyword>
<evidence type="ECO:0000256" key="8">
    <source>
        <dbReference type="SAM" id="MobiDB-lite"/>
    </source>
</evidence>
<dbReference type="Pfam" id="PF00717">
    <property type="entry name" value="Peptidase_S24"/>
    <property type="match status" value="1"/>
</dbReference>
<evidence type="ECO:0000313" key="10">
    <source>
        <dbReference type="EMBL" id="SDO86887.1"/>
    </source>
</evidence>
<dbReference type="EMBL" id="FNIV01000014">
    <property type="protein sequence ID" value="SDO86887.1"/>
    <property type="molecule type" value="Genomic_DNA"/>
</dbReference>
<evidence type="ECO:0000256" key="7">
    <source>
        <dbReference type="RuleBase" id="RU003991"/>
    </source>
</evidence>
<dbReference type="PANTHER" id="PTHR33516">
    <property type="entry name" value="LEXA REPRESSOR"/>
    <property type="match status" value="1"/>
</dbReference>
<dbReference type="Gene3D" id="2.10.109.10">
    <property type="entry name" value="Umud Fragment, subunit A"/>
    <property type="match status" value="1"/>
</dbReference>
<dbReference type="GO" id="GO:0016787">
    <property type="term" value="F:hydrolase activity"/>
    <property type="evidence" value="ECO:0007669"/>
    <property type="project" value="UniProtKB-KW"/>
</dbReference>
<feature type="domain" description="Peptidase S24/S26A/S26B/S26C" evidence="9">
    <location>
        <begin position="31"/>
        <end position="137"/>
    </location>
</feature>
<dbReference type="InterPro" id="IPR039418">
    <property type="entry name" value="LexA-like"/>
</dbReference>
<dbReference type="PRINTS" id="PR00726">
    <property type="entry name" value="LEXASERPTASE"/>
</dbReference>
<keyword evidence="6" id="KW-0742">SOS response</keyword>
<dbReference type="InterPro" id="IPR015927">
    <property type="entry name" value="Peptidase_S24_S26A/B/C"/>
</dbReference>
<proteinExistence type="inferred from homology"/>
<dbReference type="PANTHER" id="PTHR33516:SF2">
    <property type="entry name" value="LEXA REPRESSOR-RELATED"/>
    <property type="match status" value="1"/>
</dbReference>
<dbReference type="OrthoDB" id="9787787at2"/>
<sequence>MPHAKFTPADPAPPPMALPHPLARTRAGISGFPSPAQDYEGRTLDLNERLVKRPSASFFMTVTGDSMDSLGIHDGDLLLIDRSIEPRPGHILVALVEGEITVKRYQLKGRQPYLCSANPAYPPIPLEDLDCQIWGVVRSVIHEYPV</sequence>
<dbReference type="GO" id="GO:0009432">
    <property type="term" value="P:SOS response"/>
    <property type="evidence" value="ECO:0007669"/>
    <property type="project" value="UniProtKB-KW"/>
</dbReference>
<gene>
    <name evidence="10" type="ORF">SAMN04487957_1148</name>
</gene>
<dbReference type="NCBIfam" id="NF007621">
    <property type="entry name" value="PRK10276.1"/>
    <property type="match status" value="1"/>
</dbReference>
<evidence type="ECO:0000259" key="9">
    <source>
        <dbReference type="Pfam" id="PF00717"/>
    </source>
</evidence>
<keyword evidence="4 7" id="KW-0068">Autocatalytic cleavage</keyword>
<dbReference type="CDD" id="cd06529">
    <property type="entry name" value="S24_LexA-like"/>
    <property type="match status" value="1"/>
</dbReference>
<keyword evidence="3 7" id="KW-0378">Hydrolase</keyword>
<dbReference type="GO" id="GO:0006281">
    <property type="term" value="P:DNA repair"/>
    <property type="evidence" value="ECO:0007669"/>
    <property type="project" value="UniProtKB-KW"/>
</dbReference>